<dbReference type="AlphaFoldDB" id="A0A8S1EPV6"/>
<keyword evidence="2" id="KW-1185">Reference proteome</keyword>
<evidence type="ECO:0000313" key="1">
    <source>
        <dbReference type="EMBL" id="CAB3399855.1"/>
    </source>
</evidence>
<evidence type="ECO:0000313" key="2">
    <source>
        <dbReference type="Proteomes" id="UP000494206"/>
    </source>
</evidence>
<dbReference type="Proteomes" id="UP000494206">
    <property type="component" value="Unassembled WGS sequence"/>
</dbReference>
<name>A0A8S1EPV6_9PELO</name>
<dbReference type="EMBL" id="CADEPM010000002">
    <property type="protein sequence ID" value="CAB3399855.1"/>
    <property type="molecule type" value="Genomic_DNA"/>
</dbReference>
<comment type="caution">
    <text evidence="1">The sequence shown here is derived from an EMBL/GenBank/DDBJ whole genome shotgun (WGS) entry which is preliminary data.</text>
</comment>
<reference evidence="1 2" key="1">
    <citation type="submission" date="2020-04" db="EMBL/GenBank/DDBJ databases">
        <authorList>
            <person name="Laetsch R D."/>
            <person name="Stevens L."/>
            <person name="Kumar S."/>
            <person name="Blaxter L. M."/>
        </authorList>
    </citation>
    <scope>NUCLEOTIDE SEQUENCE [LARGE SCALE GENOMIC DNA]</scope>
</reference>
<protein>
    <submittedName>
        <fullName evidence="1">Uncharacterized protein</fullName>
    </submittedName>
</protein>
<gene>
    <name evidence="1" type="ORF">CBOVIS_LOCUS2912</name>
</gene>
<accession>A0A8S1EPV6</accession>
<sequence>MHQLMENEERVSRSSLKLFKIIEMQQSVRTFINEGSELVKGTHNEKHAGFAQALYFAGLEADDYLLKLEYRAEAAFRITDAEIDVGRGKVEAVQQCLANLRTSIASDPSSKISNDKPIARVKSLVL</sequence>
<organism evidence="1 2">
    <name type="scientific">Caenorhabditis bovis</name>
    <dbReference type="NCBI Taxonomy" id="2654633"/>
    <lineage>
        <taxon>Eukaryota</taxon>
        <taxon>Metazoa</taxon>
        <taxon>Ecdysozoa</taxon>
        <taxon>Nematoda</taxon>
        <taxon>Chromadorea</taxon>
        <taxon>Rhabditida</taxon>
        <taxon>Rhabditina</taxon>
        <taxon>Rhabditomorpha</taxon>
        <taxon>Rhabditoidea</taxon>
        <taxon>Rhabditidae</taxon>
        <taxon>Peloderinae</taxon>
        <taxon>Caenorhabditis</taxon>
    </lineage>
</organism>
<proteinExistence type="predicted"/>